<feature type="domain" description="STAS" evidence="6">
    <location>
        <begin position="539"/>
        <end position="624"/>
    </location>
</feature>
<dbReference type="GeneID" id="94350224"/>
<protein>
    <recommendedName>
        <fullName evidence="6">STAS domain-containing protein</fullName>
    </recommendedName>
</protein>
<organism evidence="7 8">
    <name type="scientific">Bremia lactucae</name>
    <name type="common">Lettuce downy mildew</name>
    <dbReference type="NCBI Taxonomy" id="4779"/>
    <lineage>
        <taxon>Eukaryota</taxon>
        <taxon>Sar</taxon>
        <taxon>Stramenopiles</taxon>
        <taxon>Oomycota</taxon>
        <taxon>Peronosporomycetes</taxon>
        <taxon>Peronosporales</taxon>
        <taxon>Peronosporaceae</taxon>
        <taxon>Bremia</taxon>
    </lineage>
</organism>
<dbReference type="PANTHER" id="PTHR43310">
    <property type="entry name" value="SULFATE TRANSPORTER YBAR-RELATED"/>
    <property type="match status" value="1"/>
</dbReference>
<evidence type="ECO:0000313" key="7">
    <source>
        <dbReference type="EMBL" id="TDH66550.1"/>
    </source>
</evidence>
<feature type="transmembrane region" description="Helical" evidence="5">
    <location>
        <begin position="210"/>
        <end position="231"/>
    </location>
</feature>
<dbReference type="PANTHER" id="PTHR43310:SF1">
    <property type="entry name" value="SULFATE TRANSPORTER YBAR-RELATED"/>
    <property type="match status" value="1"/>
</dbReference>
<feature type="transmembrane region" description="Helical" evidence="5">
    <location>
        <begin position="482"/>
        <end position="506"/>
    </location>
</feature>
<dbReference type="InterPro" id="IPR011547">
    <property type="entry name" value="SLC26A/SulP_dom"/>
</dbReference>
<evidence type="ECO:0000259" key="6">
    <source>
        <dbReference type="PROSITE" id="PS50801"/>
    </source>
</evidence>
<dbReference type="SUPFAM" id="SSF52091">
    <property type="entry name" value="SpoIIaa-like"/>
    <property type="match status" value="1"/>
</dbReference>
<proteinExistence type="predicted"/>
<evidence type="ECO:0000313" key="8">
    <source>
        <dbReference type="Proteomes" id="UP000294530"/>
    </source>
</evidence>
<comment type="caution">
    <text evidence="7">The sequence shown here is derived from an EMBL/GenBank/DDBJ whole genome shotgun (WGS) entry which is preliminary data.</text>
</comment>
<dbReference type="RefSeq" id="XP_067816049.1">
    <property type="nucleotide sequence ID" value="XM_067964553.1"/>
</dbReference>
<keyword evidence="2 5" id="KW-0812">Transmembrane</keyword>
<feature type="transmembrane region" description="Helical" evidence="5">
    <location>
        <begin position="289"/>
        <end position="310"/>
    </location>
</feature>
<dbReference type="EMBL" id="SHOA02000017">
    <property type="protein sequence ID" value="TDH66550.1"/>
    <property type="molecule type" value="Genomic_DNA"/>
</dbReference>
<feature type="transmembrane region" description="Helical" evidence="5">
    <location>
        <begin position="186"/>
        <end position="204"/>
    </location>
</feature>
<dbReference type="InterPro" id="IPR052706">
    <property type="entry name" value="Membrane-Transporter-like"/>
</dbReference>
<name>A0A976FGS8_BRELC</name>
<keyword evidence="8" id="KW-1185">Reference proteome</keyword>
<feature type="transmembrane region" description="Helical" evidence="5">
    <location>
        <begin position="138"/>
        <end position="165"/>
    </location>
</feature>
<dbReference type="OrthoDB" id="288203at2759"/>
<evidence type="ECO:0000256" key="4">
    <source>
        <dbReference type="ARBA" id="ARBA00023136"/>
    </source>
</evidence>
<keyword evidence="3 5" id="KW-1133">Transmembrane helix</keyword>
<feature type="transmembrane region" description="Helical" evidence="5">
    <location>
        <begin position="105"/>
        <end position="126"/>
    </location>
</feature>
<dbReference type="InterPro" id="IPR036513">
    <property type="entry name" value="STAS_dom_sf"/>
</dbReference>
<dbReference type="PROSITE" id="PS50801">
    <property type="entry name" value="STAS"/>
    <property type="match status" value="1"/>
</dbReference>
<keyword evidence="4 5" id="KW-0472">Membrane</keyword>
<dbReference type="AlphaFoldDB" id="A0A976FGS8"/>
<gene>
    <name evidence="7" type="ORF">CCR75_006483</name>
</gene>
<dbReference type="Proteomes" id="UP000294530">
    <property type="component" value="Unassembled WGS sequence"/>
</dbReference>
<comment type="subcellular location">
    <subcellularLocation>
        <location evidence="1">Membrane</location>
        <topology evidence="1">Multi-pass membrane protein</topology>
    </subcellularLocation>
</comment>
<evidence type="ECO:0000256" key="3">
    <source>
        <dbReference type="ARBA" id="ARBA00022989"/>
    </source>
</evidence>
<dbReference type="GO" id="GO:0016020">
    <property type="term" value="C:membrane"/>
    <property type="evidence" value="ECO:0007669"/>
    <property type="project" value="UniProtKB-SubCell"/>
</dbReference>
<dbReference type="CDD" id="cd07042">
    <property type="entry name" value="STAS_SulP_like_sulfate_transporter"/>
    <property type="match status" value="1"/>
</dbReference>
<accession>A0A976FGS8</accession>
<dbReference type="Pfam" id="PF01740">
    <property type="entry name" value="STAS"/>
    <property type="match status" value="1"/>
</dbReference>
<evidence type="ECO:0000256" key="1">
    <source>
        <dbReference type="ARBA" id="ARBA00004141"/>
    </source>
</evidence>
<feature type="transmembrane region" description="Helical" evidence="5">
    <location>
        <begin position="265"/>
        <end position="283"/>
    </location>
</feature>
<dbReference type="KEGG" id="blac:94350224"/>
<dbReference type="Gene3D" id="3.30.750.24">
    <property type="entry name" value="STAS domain"/>
    <property type="match status" value="1"/>
</dbReference>
<dbReference type="InterPro" id="IPR002645">
    <property type="entry name" value="STAS_dom"/>
</dbReference>
<evidence type="ECO:0000256" key="2">
    <source>
        <dbReference type="ARBA" id="ARBA00022692"/>
    </source>
</evidence>
<evidence type="ECO:0000256" key="5">
    <source>
        <dbReference type="SAM" id="Phobius"/>
    </source>
</evidence>
<feature type="transmembrane region" description="Helical" evidence="5">
    <location>
        <begin position="425"/>
        <end position="442"/>
    </location>
</feature>
<sequence length="684" mass="74579">MGPTGNNSADPRLSSSSMYFSHTITPAPAIALQYTALEAIDAKLTVCEQYDASIGFGIRRIARNLRRHIHTPQLSTKNTLRSLQSNVKDSTQYYWQNLVIFQREVLCGVAAMLLMIPETVAFSYAANLDPLNGLYATGFLGLSVSSFGGVPATIAGAAGAVAMVMPTITSGTGSLAYLTYEERLQHLFVAVTIAGIMELSFGILKLSKLFAMIPRTAHIGFLNGLALMMFLSQKTTIQVCKDDIMRFGECEIAGKLEYMSVSSPTTWVTISLVFTTMVIMHFFPRTPYIGHLIPPTLLATVIGVGFEFGINRPFLGYNVRTIGDTSPLNGSLPTFAIPKFGNVQDWGVVLSTAASIMAVGLFESLMTLQSVVDLKKEQLSQTATRKECIAQGIGNVLCGLFSGMGGCSMIAQSNGNILNGARHRLSSFMGGICTFLVVFFASSLIECVPVACLSGILFVIVIHTFCWPSLKLIFRIKITDAIAIILVTVLAAATNLAIAVMVGVVWQCLVNGWQSGQLLTSRTGTEYVPVVIAHHGSTDHEVLTTHEEAKVYYFKGQLLFSSVASFREYFDVIHDPNVVVLDMCDCTFADFSAVEALREAAVRYRDAGKTLVARNLDKKSLDMLNHDFGWTFIDHIKMFTPGTVFDDDKESKEKMDKERSSHASLVSLHQLHGLSPEASKSTFL</sequence>
<reference evidence="7 8" key="1">
    <citation type="journal article" date="2021" name="Genome Biol.">
        <title>AFLAP: assembly-free linkage analysis pipeline using k-mers from genome sequencing data.</title>
        <authorList>
            <person name="Fletcher K."/>
            <person name="Zhang L."/>
            <person name="Gil J."/>
            <person name="Han R."/>
            <person name="Cavanaugh K."/>
            <person name="Michelmore R."/>
        </authorList>
    </citation>
    <scope>NUCLEOTIDE SEQUENCE [LARGE SCALE GENOMIC DNA]</scope>
    <source>
        <strain evidence="7 8">SF5</strain>
    </source>
</reference>
<dbReference type="Pfam" id="PF00916">
    <property type="entry name" value="Sulfate_transp"/>
    <property type="match status" value="1"/>
</dbReference>
<feature type="transmembrane region" description="Helical" evidence="5">
    <location>
        <begin position="448"/>
        <end position="470"/>
    </location>
</feature>